<dbReference type="GO" id="GO:0005829">
    <property type="term" value="C:cytosol"/>
    <property type="evidence" value="ECO:0007669"/>
    <property type="project" value="TreeGrafter"/>
</dbReference>
<dbReference type="GO" id="GO:0000976">
    <property type="term" value="F:transcription cis-regulatory region binding"/>
    <property type="evidence" value="ECO:0007669"/>
    <property type="project" value="TreeGrafter"/>
</dbReference>
<dbReference type="InParanoid" id="A0A4R6QS23"/>
<evidence type="ECO:0000313" key="11">
    <source>
        <dbReference type="EMBL" id="TDP74420.1"/>
    </source>
</evidence>
<feature type="compositionally biased region" description="Pro residues" evidence="8">
    <location>
        <begin position="230"/>
        <end position="240"/>
    </location>
</feature>
<dbReference type="InterPro" id="IPR036388">
    <property type="entry name" value="WH-like_DNA-bd_sf"/>
</dbReference>
<comment type="caution">
    <text evidence="11">The sequence shown here is derived from an EMBL/GenBank/DDBJ whole genome shotgun (WGS) entry which is preliminary data.</text>
</comment>
<dbReference type="RefSeq" id="WP_133699047.1">
    <property type="nucleotide sequence ID" value="NZ_SNXS01000001.1"/>
</dbReference>
<keyword evidence="4 7" id="KW-0238">DNA-binding</keyword>
<evidence type="ECO:0000256" key="1">
    <source>
        <dbReference type="ARBA" id="ARBA00022553"/>
    </source>
</evidence>
<keyword evidence="1 6" id="KW-0597">Phosphoprotein</keyword>
<evidence type="ECO:0000256" key="2">
    <source>
        <dbReference type="ARBA" id="ARBA00023012"/>
    </source>
</evidence>
<evidence type="ECO:0000256" key="5">
    <source>
        <dbReference type="ARBA" id="ARBA00023163"/>
    </source>
</evidence>
<dbReference type="PANTHER" id="PTHR48111:SF67">
    <property type="entry name" value="TRANSCRIPTIONAL REGULATORY PROTEIN TCTD"/>
    <property type="match status" value="1"/>
</dbReference>
<keyword evidence="2" id="KW-0902">Two-component regulatory system</keyword>
<dbReference type="Gene3D" id="3.40.50.2300">
    <property type="match status" value="1"/>
</dbReference>
<evidence type="ECO:0000256" key="7">
    <source>
        <dbReference type="PROSITE-ProRule" id="PRU01091"/>
    </source>
</evidence>
<dbReference type="FunFam" id="3.40.50.2300:FF:000002">
    <property type="entry name" value="DNA-binding response regulator PhoP"/>
    <property type="match status" value="1"/>
</dbReference>
<dbReference type="PROSITE" id="PS51755">
    <property type="entry name" value="OMPR_PHOB"/>
    <property type="match status" value="1"/>
</dbReference>
<name>A0A4R6QS23_9BURK</name>
<dbReference type="CDD" id="cd00383">
    <property type="entry name" value="trans_reg_C"/>
    <property type="match status" value="1"/>
</dbReference>
<dbReference type="Proteomes" id="UP000295361">
    <property type="component" value="Unassembled WGS sequence"/>
</dbReference>
<dbReference type="GO" id="GO:0032993">
    <property type="term" value="C:protein-DNA complex"/>
    <property type="evidence" value="ECO:0007669"/>
    <property type="project" value="TreeGrafter"/>
</dbReference>
<reference evidence="11 12" key="1">
    <citation type="submission" date="2019-03" db="EMBL/GenBank/DDBJ databases">
        <title>Genomic Encyclopedia of Type Strains, Phase IV (KMG-IV): sequencing the most valuable type-strain genomes for metagenomic binning, comparative biology and taxonomic classification.</title>
        <authorList>
            <person name="Goeker M."/>
        </authorList>
    </citation>
    <scope>NUCLEOTIDE SEQUENCE [LARGE SCALE GENOMIC DNA]</scope>
    <source>
        <strain evidence="11 12">DSM 16998</strain>
    </source>
</reference>
<organism evidence="11 12">
    <name type="scientific">Roseateles toxinivorans</name>
    <dbReference type="NCBI Taxonomy" id="270368"/>
    <lineage>
        <taxon>Bacteria</taxon>
        <taxon>Pseudomonadati</taxon>
        <taxon>Pseudomonadota</taxon>
        <taxon>Betaproteobacteria</taxon>
        <taxon>Burkholderiales</taxon>
        <taxon>Sphaerotilaceae</taxon>
        <taxon>Roseateles</taxon>
    </lineage>
</organism>
<evidence type="ECO:0000259" key="10">
    <source>
        <dbReference type="PROSITE" id="PS51755"/>
    </source>
</evidence>
<protein>
    <submittedName>
        <fullName evidence="11">Two-component system response regulator QseB</fullName>
    </submittedName>
</protein>
<gene>
    <name evidence="11" type="ORF">DES47_101478</name>
</gene>
<proteinExistence type="predicted"/>
<evidence type="ECO:0000256" key="8">
    <source>
        <dbReference type="SAM" id="MobiDB-lite"/>
    </source>
</evidence>
<accession>A0A4R6QS23</accession>
<dbReference type="OrthoDB" id="9802426at2"/>
<dbReference type="InterPro" id="IPR001789">
    <property type="entry name" value="Sig_transdc_resp-reg_receiver"/>
</dbReference>
<dbReference type="PANTHER" id="PTHR48111">
    <property type="entry name" value="REGULATOR OF RPOS"/>
    <property type="match status" value="1"/>
</dbReference>
<dbReference type="EMBL" id="SNXS01000001">
    <property type="protein sequence ID" value="TDP74420.1"/>
    <property type="molecule type" value="Genomic_DNA"/>
</dbReference>
<dbReference type="Pfam" id="PF00072">
    <property type="entry name" value="Response_reg"/>
    <property type="match status" value="1"/>
</dbReference>
<keyword evidence="3" id="KW-0805">Transcription regulation</keyword>
<dbReference type="Gene3D" id="1.10.10.10">
    <property type="entry name" value="Winged helix-like DNA-binding domain superfamily/Winged helix DNA-binding domain"/>
    <property type="match status" value="1"/>
</dbReference>
<dbReference type="SMART" id="SM00448">
    <property type="entry name" value="REC"/>
    <property type="match status" value="1"/>
</dbReference>
<dbReference type="SUPFAM" id="SSF52172">
    <property type="entry name" value="CheY-like"/>
    <property type="match status" value="1"/>
</dbReference>
<feature type="domain" description="OmpR/PhoB-type" evidence="10">
    <location>
        <begin position="124"/>
        <end position="220"/>
    </location>
</feature>
<dbReference type="AlphaFoldDB" id="A0A4R6QS23"/>
<evidence type="ECO:0000256" key="3">
    <source>
        <dbReference type="ARBA" id="ARBA00023015"/>
    </source>
</evidence>
<dbReference type="PROSITE" id="PS50110">
    <property type="entry name" value="RESPONSE_REGULATORY"/>
    <property type="match status" value="1"/>
</dbReference>
<dbReference type="InterPro" id="IPR011006">
    <property type="entry name" value="CheY-like_superfamily"/>
</dbReference>
<dbReference type="Gene3D" id="6.10.250.690">
    <property type="match status" value="1"/>
</dbReference>
<dbReference type="InterPro" id="IPR001867">
    <property type="entry name" value="OmpR/PhoB-type_DNA-bd"/>
</dbReference>
<feature type="modified residue" description="4-aspartylphosphate" evidence="6">
    <location>
        <position position="51"/>
    </location>
</feature>
<sequence length="240" mass="26608">MRILLVEDDPALSLGLVRALEREGWRVDLLADGEHAVAPGLIAQYNLAVLDLGLPRMDGMSVLRRWRSGGATLPVLLLTARDELADRVAGLNAGADDYLVKPFDLPELIARLRALKRRVHGRVTETLQLGELQLDVAHRELSYRGAPVRVSPREYALTEMLMQRAGKVVSKDAIVATLSSWESDFSENSVEVYVHRLRKRYAELGISIRTVRGFGYMMELSEPADSSHPADPPEPTDTSS</sequence>
<dbReference type="GO" id="GO:0000156">
    <property type="term" value="F:phosphorelay response regulator activity"/>
    <property type="evidence" value="ECO:0007669"/>
    <property type="project" value="TreeGrafter"/>
</dbReference>
<dbReference type="SMART" id="SM00862">
    <property type="entry name" value="Trans_reg_C"/>
    <property type="match status" value="1"/>
</dbReference>
<dbReference type="CDD" id="cd17624">
    <property type="entry name" value="REC_OmpR_PmrA-like"/>
    <property type="match status" value="1"/>
</dbReference>
<keyword evidence="5" id="KW-0804">Transcription</keyword>
<dbReference type="InterPro" id="IPR039420">
    <property type="entry name" value="WalR-like"/>
</dbReference>
<evidence type="ECO:0000259" key="9">
    <source>
        <dbReference type="PROSITE" id="PS50110"/>
    </source>
</evidence>
<evidence type="ECO:0000256" key="6">
    <source>
        <dbReference type="PROSITE-ProRule" id="PRU00169"/>
    </source>
</evidence>
<keyword evidence="12" id="KW-1185">Reference proteome</keyword>
<feature type="DNA-binding region" description="OmpR/PhoB-type" evidence="7">
    <location>
        <begin position="124"/>
        <end position="220"/>
    </location>
</feature>
<dbReference type="GO" id="GO:0006355">
    <property type="term" value="P:regulation of DNA-templated transcription"/>
    <property type="evidence" value="ECO:0007669"/>
    <property type="project" value="InterPro"/>
</dbReference>
<evidence type="ECO:0000313" key="12">
    <source>
        <dbReference type="Proteomes" id="UP000295361"/>
    </source>
</evidence>
<feature type="region of interest" description="Disordered" evidence="8">
    <location>
        <begin position="221"/>
        <end position="240"/>
    </location>
</feature>
<feature type="domain" description="Response regulatory" evidence="9">
    <location>
        <begin position="2"/>
        <end position="116"/>
    </location>
</feature>
<dbReference type="Pfam" id="PF00486">
    <property type="entry name" value="Trans_reg_C"/>
    <property type="match status" value="1"/>
</dbReference>
<evidence type="ECO:0000256" key="4">
    <source>
        <dbReference type="ARBA" id="ARBA00023125"/>
    </source>
</evidence>